<dbReference type="InterPro" id="IPR019815">
    <property type="entry name" value="Translation_initiation_fac_3_C"/>
</dbReference>
<dbReference type="Pfam" id="PF00707">
    <property type="entry name" value="IF3_C"/>
    <property type="match status" value="1"/>
</dbReference>
<dbReference type="GO" id="GO:0043022">
    <property type="term" value="F:ribosome binding"/>
    <property type="evidence" value="ECO:0007669"/>
    <property type="project" value="TreeGrafter"/>
</dbReference>
<dbReference type="PANTHER" id="PTHR10938:SF0">
    <property type="entry name" value="TRANSLATION INITIATION FACTOR IF-3, MITOCHONDRIAL"/>
    <property type="match status" value="1"/>
</dbReference>
<dbReference type="SUPFAM" id="SSF55200">
    <property type="entry name" value="Translation initiation factor IF3, C-terminal domain"/>
    <property type="match status" value="1"/>
</dbReference>
<evidence type="ECO:0000313" key="7">
    <source>
        <dbReference type="EMBL" id="PTB42632.1"/>
    </source>
</evidence>
<dbReference type="OrthoDB" id="21573at2759"/>
<feature type="coiled-coil region" evidence="4">
    <location>
        <begin position="172"/>
        <end position="202"/>
    </location>
</feature>
<dbReference type="InterPro" id="IPR001288">
    <property type="entry name" value="Translation_initiation_fac_3"/>
</dbReference>
<accession>A0A2T3ZCV6</accession>
<dbReference type="AlphaFoldDB" id="A0A2T3ZCV6"/>
<dbReference type="Proteomes" id="UP000240493">
    <property type="component" value="Unassembled WGS sequence"/>
</dbReference>
<evidence type="ECO:0000256" key="4">
    <source>
        <dbReference type="SAM" id="Coils"/>
    </source>
</evidence>
<keyword evidence="4" id="KW-0175">Coiled coil</keyword>
<dbReference type="GO" id="GO:0032790">
    <property type="term" value="P:ribosome disassembly"/>
    <property type="evidence" value="ECO:0007669"/>
    <property type="project" value="TreeGrafter"/>
</dbReference>
<dbReference type="GO" id="GO:0070124">
    <property type="term" value="P:mitochondrial translational initiation"/>
    <property type="evidence" value="ECO:0007669"/>
    <property type="project" value="TreeGrafter"/>
</dbReference>
<reference evidence="7 8" key="1">
    <citation type="submission" date="2016-07" db="EMBL/GenBank/DDBJ databases">
        <title>Multiple horizontal gene transfer events from other fungi enriched the ability of initially mycotrophic Trichoderma (Ascomycota) to feed on dead plant biomass.</title>
        <authorList>
            <consortium name="DOE Joint Genome Institute"/>
            <person name="Aerts A."/>
            <person name="Atanasova L."/>
            <person name="Chenthamara K."/>
            <person name="Zhang J."/>
            <person name="Grujic M."/>
            <person name="Henrissat B."/>
            <person name="Kuo A."/>
            <person name="Salamov A."/>
            <person name="Lipzen A."/>
            <person name="Labutti K."/>
            <person name="Barry K."/>
            <person name="Miao Y."/>
            <person name="Rahimi M.J."/>
            <person name="Shen Q."/>
            <person name="Grigoriev I.V."/>
            <person name="Kubicek C.P."/>
            <person name="Druzhinina I.S."/>
        </authorList>
    </citation>
    <scope>NUCLEOTIDE SEQUENCE [LARGE SCALE GENOMIC DNA]</scope>
    <source>
        <strain evidence="7 8">CBS 433.97</strain>
    </source>
</reference>
<dbReference type="GO" id="GO:0005739">
    <property type="term" value="C:mitochondrion"/>
    <property type="evidence" value="ECO:0007669"/>
    <property type="project" value="TreeGrafter"/>
</dbReference>
<name>A0A2T3ZCV6_TRIA4</name>
<evidence type="ECO:0000256" key="5">
    <source>
        <dbReference type="SAM" id="MobiDB-lite"/>
    </source>
</evidence>
<keyword evidence="3" id="KW-0648">Protein biosynthesis</keyword>
<dbReference type="Gene3D" id="3.30.110.10">
    <property type="entry name" value="Translation initiation factor 3 (IF-3), C-terminal domain"/>
    <property type="match status" value="1"/>
</dbReference>
<gene>
    <name evidence="7" type="ORF">M441DRAFT_57330</name>
</gene>
<evidence type="ECO:0000259" key="6">
    <source>
        <dbReference type="Pfam" id="PF00707"/>
    </source>
</evidence>
<proteinExistence type="inferred from homology"/>
<comment type="similarity">
    <text evidence="1">Belongs to the IF-3 family.</text>
</comment>
<evidence type="ECO:0000256" key="3">
    <source>
        <dbReference type="ARBA" id="ARBA00022917"/>
    </source>
</evidence>
<evidence type="ECO:0000256" key="2">
    <source>
        <dbReference type="ARBA" id="ARBA00022540"/>
    </source>
</evidence>
<feature type="domain" description="Translation initiation factor 3 C-terminal" evidence="6">
    <location>
        <begin position="198"/>
        <end position="269"/>
    </location>
</feature>
<keyword evidence="2" id="KW-0396">Initiation factor</keyword>
<evidence type="ECO:0000313" key="8">
    <source>
        <dbReference type="Proteomes" id="UP000240493"/>
    </source>
</evidence>
<protein>
    <recommendedName>
        <fullName evidence="6">Translation initiation factor 3 C-terminal domain-containing protein</fullName>
    </recommendedName>
</protein>
<dbReference type="InterPro" id="IPR036788">
    <property type="entry name" value="T_IF-3_C_sf"/>
</dbReference>
<dbReference type="PANTHER" id="PTHR10938">
    <property type="entry name" value="TRANSLATION INITIATION FACTOR IF-3"/>
    <property type="match status" value="1"/>
</dbReference>
<dbReference type="GO" id="GO:0003743">
    <property type="term" value="F:translation initiation factor activity"/>
    <property type="evidence" value="ECO:0007669"/>
    <property type="project" value="UniProtKB-KW"/>
</dbReference>
<keyword evidence="8" id="KW-1185">Reference proteome</keyword>
<feature type="compositionally biased region" description="Basic and acidic residues" evidence="5">
    <location>
        <begin position="87"/>
        <end position="115"/>
    </location>
</feature>
<feature type="region of interest" description="Disordered" evidence="5">
    <location>
        <begin position="63"/>
        <end position="115"/>
    </location>
</feature>
<dbReference type="EMBL" id="KZ679260">
    <property type="protein sequence ID" value="PTB42632.1"/>
    <property type="molecule type" value="Genomic_DNA"/>
</dbReference>
<dbReference type="STRING" id="1042311.A0A2T3ZCV6"/>
<evidence type="ECO:0000256" key="1">
    <source>
        <dbReference type="ARBA" id="ARBA00005439"/>
    </source>
</evidence>
<organism evidence="7 8">
    <name type="scientific">Trichoderma asperellum (strain ATCC 204424 / CBS 433.97 / NBRC 101777)</name>
    <dbReference type="NCBI Taxonomy" id="1042311"/>
    <lineage>
        <taxon>Eukaryota</taxon>
        <taxon>Fungi</taxon>
        <taxon>Dikarya</taxon>
        <taxon>Ascomycota</taxon>
        <taxon>Pezizomycotina</taxon>
        <taxon>Sordariomycetes</taxon>
        <taxon>Hypocreomycetidae</taxon>
        <taxon>Hypocreales</taxon>
        <taxon>Hypocreaceae</taxon>
        <taxon>Trichoderma</taxon>
    </lineage>
</organism>
<sequence>MATSRCVCGSARFFLSRPVASRISCEASRPSLVPNVSAISSSSSSPSSSFQFRPVQRQLRLYAGASRPYRGGNRGPTSASSENADDDKDRGYDRRFTTQKDIERSGRDRPPWDHEITDPQIMVIDNGSAEGPLSTRYVLTKLEEGESLRMITPYVPANAENKTPAKYAVCKIVNKRDEYERLKQLKEKKKTAVAAKAKTKEMELTWAIGGHDLATKLRQMGGFLNKGMKVEMMIGKKKGGRAVEMDEAKDVLKKVKEEIEAQGARETKKPEGQVGGTMRLYLEGVKR</sequence>